<gene>
    <name evidence="9" type="ORF">POTOM_024226</name>
</gene>
<keyword evidence="4" id="KW-0493">Microtubule</keyword>
<feature type="compositionally biased region" description="Polar residues" evidence="7">
    <location>
        <begin position="366"/>
        <end position="379"/>
    </location>
</feature>
<feature type="compositionally biased region" description="Basic and acidic residues" evidence="7">
    <location>
        <begin position="78"/>
        <end position="88"/>
    </location>
</feature>
<comment type="subcellular location">
    <subcellularLocation>
        <location evidence="1">Cytoplasm</location>
        <location evidence="1">Cytoskeleton</location>
    </subcellularLocation>
</comment>
<dbReference type="GO" id="GO:0005874">
    <property type="term" value="C:microtubule"/>
    <property type="evidence" value="ECO:0007669"/>
    <property type="project" value="UniProtKB-KW"/>
</dbReference>
<keyword evidence="5" id="KW-0206">Cytoskeleton</keyword>
<name>A0A8X8D1P2_POPTO</name>
<keyword evidence="3" id="KW-0963">Cytoplasm</keyword>
<organism evidence="9 10">
    <name type="scientific">Populus tomentosa</name>
    <name type="common">Chinese white poplar</name>
    <dbReference type="NCBI Taxonomy" id="118781"/>
    <lineage>
        <taxon>Eukaryota</taxon>
        <taxon>Viridiplantae</taxon>
        <taxon>Streptophyta</taxon>
        <taxon>Embryophyta</taxon>
        <taxon>Tracheophyta</taxon>
        <taxon>Spermatophyta</taxon>
        <taxon>Magnoliopsida</taxon>
        <taxon>eudicotyledons</taxon>
        <taxon>Gunneridae</taxon>
        <taxon>Pentapetalae</taxon>
        <taxon>rosids</taxon>
        <taxon>fabids</taxon>
        <taxon>Malpighiales</taxon>
        <taxon>Salicaceae</taxon>
        <taxon>Saliceae</taxon>
        <taxon>Populus</taxon>
    </lineage>
</organism>
<feature type="compositionally biased region" description="Basic and acidic residues" evidence="7">
    <location>
        <begin position="416"/>
        <end position="431"/>
    </location>
</feature>
<evidence type="ECO:0000256" key="2">
    <source>
        <dbReference type="ARBA" id="ARBA00005885"/>
    </source>
</evidence>
<dbReference type="Pfam" id="PF06886">
    <property type="entry name" value="TPX2"/>
    <property type="match status" value="1"/>
</dbReference>
<feature type="compositionally biased region" description="Polar residues" evidence="7">
    <location>
        <begin position="438"/>
        <end position="458"/>
    </location>
</feature>
<evidence type="ECO:0000259" key="8">
    <source>
        <dbReference type="Pfam" id="PF06886"/>
    </source>
</evidence>
<evidence type="ECO:0000256" key="5">
    <source>
        <dbReference type="ARBA" id="ARBA00023212"/>
    </source>
</evidence>
<feature type="region of interest" description="Disordered" evidence="7">
    <location>
        <begin position="1"/>
        <end position="212"/>
    </location>
</feature>
<feature type="domain" description="TPX2 C-terminal" evidence="8">
    <location>
        <begin position="220"/>
        <end position="290"/>
    </location>
</feature>
<protein>
    <recommendedName>
        <fullName evidence="8">TPX2 C-terminal domain-containing protein</fullName>
    </recommendedName>
</protein>
<dbReference type="GO" id="GO:0008017">
    <property type="term" value="F:microtubule binding"/>
    <property type="evidence" value="ECO:0007669"/>
    <property type="project" value="InterPro"/>
</dbReference>
<dbReference type="InterPro" id="IPR027329">
    <property type="entry name" value="TPX2_C"/>
</dbReference>
<evidence type="ECO:0000256" key="1">
    <source>
        <dbReference type="ARBA" id="ARBA00004245"/>
    </source>
</evidence>
<evidence type="ECO:0000256" key="4">
    <source>
        <dbReference type="ARBA" id="ARBA00022701"/>
    </source>
</evidence>
<evidence type="ECO:0000313" key="10">
    <source>
        <dbReference type="Proteomes" id="UP000886885"/>
    </source>
</evidence>
<proteinExistence type="inferred from homology"/>
<feature type="compositionally biased region" description="Low complexity" evidence="7">
    <location>
        <begin position="32"/>
        <end position="44"/>
    </location>
</feature>
<comment type="caution">
    <text evidence="9">The sequence shown here is derived from an EMBL/GenBank/DDBJ whole genome shotgun (WGS) entry which is preliminary data.</text>
</comment>
<feature type="compositionally biased region" description="Basic residues" evidence="7">
    <location>
        <begin position="403"/>
        <end position="412"/>
    </location>
</feature>
<reference evidence="9" key="1">
    <citation type="journal article" date="2020" name="bioRxiv">
        <title>Hybrid origin of Populus tomentosa Carr. identified through genome sequencing and phylogenomic analysis.</title>
        <authorList>
            <person name="An X."/>
            <person name="Gao K."/>
            <person name="Chen Z."/>
            <person name="Li J."/>
            <person name="Yang X."/>
            <person name="Yang X."/>
            <person name="Zhou J."/>
            <person name="Guo T."/>
            <person name="Zhao T."/>
            <person name="Huang S."/>
            <person name="Miao D."/>
            <person name="Khan W.U."/>
            <person name="Rao P."/>
            <person name="Ye M."/>
            <person name="Lei B."/>
            <person name="Liao W."/>
            <person name="Wang J."/>
            <person name="Ji L."/>
            <person name="Li Y."/>
            <person name="Guo B."/>
            <person name="Mustafa N.S."/>
            <person name="Li S."/>
            <person name="Yun Q."/>
            <person name="Keller S.R."/>
            <person name="Mao J."/>
            <person name="Zhang R."/>
            <person name="Strauss S.H."/>
        </authorList>
    </citation>
    <scope>NUCLEOTIDE SEQUENCE</scope>
    <source>
        <strain evidence="9">GM15</strain>
        <tissue evidence="9">Leaf</tissue>
    </source>
</reference>
<evidence type="ECO:0000256" key="7">
    <source>
        <dbReference type="SAM" id="MobiDB-lite"/>
    </source>
</evidence>
<feature type="compositionally biased region" description="Polar residues" evidence="7">
    <location>
        <begin position="131"/>
        <end position="145"/>
    </location>
</feature>
<evidence type="ECO:0000256" key="3">
    <source>
        <dbReference type="ARBA" id="ARBA00022490"/>
    </source>
</evidence>
<evidence type="ECO:0000313" key="9">
    <source>
        <dbReference type="EMBL" id="KAG6772804.1"/>
    </source>
</evidence>
<dbReference type="InterPro" id="IPR044833">
    <property type="entry name" value="WDL5/6"/>
</dbReference>
<comment type="similarity">
    <text evidence="2">Belongs to the TPX2 family.</text>
</comment>
<feature type="compositionally biased region" description="Polar residues" evidence="7">
    <location>
        <begin position="155"/>
        <end position="166"/>
    </location>
</feature>
<accession>A0A8X8D1P2</accession>
<keyword evidence="10" id="KW-1185">Reference proteome</keyword>
<evidence type="ECO:0000256" key="6">
    <source>
        <dbReference type="SAM" id="Coils"/>
    </source>
</evidence>
<sequence>MDSDNHLLPDGGLEAAHQNGGHQQSPAAGEDGVVSNNLNGSVGNTFKLDDDTTDNLSTGEVEDELKAYVGSNGLPVFKEGEVKVKDADNSENAKSQKGPGKRGTAKPSHPKNASATQVKKGKDGRDAEVQLTVSNGSVDVNSQLKQHLKSKSFNERQGQASKQSGKSDAAPPEGIVEKTKLKPLKKGPVDKAEADTDSTSSPTVEDAKPRKVGALPNYGFSFKCDERAEKRKEFYSKLEEKIHAKEAEKTTLQAKSKEIQEAEIKLLRKSLGFKATPMPSFYQEPAPPKVELKKRDREGNVGKPAECGFSPCQLFKFGNKPYLMKYFYDSFPFRYTSDRVSYSPVEQLMIPTTRAKSPKLGRRKSSSPADTEGNNSQSYRPGRLSLDEKVSSNIPIKGLSPAHPKKPQRKSLPKLPSEKTKLSSANDEKTKLPKASNEESPTLSNQSNEGSSPTQEQEAVSKNEESEFLPGVKEEAQATMAKDPVALVV</sequence>
<feature type="coiled-coil region" evidence="6">
    <location>
        <begin position="235"/>
        <end position="265"/>
    </location>
</feature>
<keyword evidence="6" id="KW-0175">Coiled coil</keyword>
<feature type="region of interest" description="Disordered" evidence="7">
    <location>
        <begin position="344"/>
        <end position="489"/>
    </location>
</feature>
<dbReference type="AlphaFoldDB" id="A0A8X8D1P2"/>
<feature type="compositionally biased region" description="Basic residues" evidence="7">
    <location>
        <begin position="356"/>
        <end position="365"/>
    </location>
</feature>
<dbReference type="OrthoDB" id="1939285at2759"/>
<dbReference type="PANTHER" id="PTHR31358">
    <property type="entry name" value="PROTEIN WVD2-LIKE 4"/>
    <property type="match status" value="1"/>
</dbReference>
<dbReference type="Proteomes" id="UP000886885">
    <property type="component" value="Chromosome 6A"/>
</dbReference>
<dbReference type="PANTHER" id="PTHR31358:SF29">
    <property type="entry name" value="PROTEIN WVD2-LIKE 5-RELATED"/>
    <property type="match status" value="1"/>
</dbReference>
<dbReference type="EMBL" id="JAAWWB010000011">
    <property type="protein sequence ID" value="KAG6772804.1"/>
    <property type="molecule type" value="Genomic_DNA"/>
</dbReference>